<gene>
    <name evidence="2" type="ORF">HD556DRAFT_950795</name>
</gene>
<proteinExistence type="predicted"/>
<evidence type="ECO:0000313" key="2">
    <source>
        <dbReference type="EMBL" id="KAG1787488.1"/>
    </source>
</evidence>
<organism evidence="2 3">
    <name type="scientific">Suillus plorans</name>
    <dbReference type="NCBI Taxonomy" id="116603"/>
    <lineage>
        <taxon>Eukaryota</taxon>
        <taxon>Fungi</taxon>
        <taxon>Dikarya</taxon>
        <taxon>Basidiomycota</taxon>
        <taxon>Agaricomycotina</taxon>
        <taxon>Agaricomycetes</taxon>
        <taxon>Agaricomycetidae</taxon>
        <taxon>Boletales</taxon>
        <taxon>Suillineae</taxon>
        <taxon>Suillaceae</taxon>
        <taxon>Suillus</taxon>
    </lineage>
</organism>
<comment type="caution">
    <text evidence="2">The sequence shown here is derived from an EMBL/GenBank/DDBJ whole genome shotgun (WGS) entry which is preliminary data.</text>
</comment>
<dbReference type="EMBL" id="JABBWE010000078">
    <property type="protein sequence ID" value="KAG1787488.1"/>
    <property type="molecule type" value="Genomic_DNA"/>
</dbReference>
<evidence type="ECO:0000256" key="1">
    <source>
        <dbReference type="SAM" id="MobiDB-lite"/>
    </source>
</evidence>
<dbReference type="OrthoDB" id="3263296at2759"/>
<dbReference type="GeneID" id="64605868"/>
<accession>A0A9P7DD26</accession>
<reference evidence="2" key="1">
    <citation type="journal article" date="2020" name="New Phytol.">
        <title>Comparative genomics reveals dynamic genome evolution in host specialist ectomycorrhizal fungi.</title>
        <authorList>
            <person name="Lofgren L.A."/>
            <person name="Nguyen N.H."/>
            <person name="Vilgalys R."/>
            <person name="Ruytinx J."/>
            <person name="Liao H.L."/>
            <person name="Branco S."/>
            <person name="Kuo A."/>
            <person name="LaButti K."/>
            <person name="Lipzen A."/>
            <person name="Andreopoulos W."/>
            <person name="Pangilinan J."/>
            <person name="Riley R."/>
            <person name="Hundley H."/>
            <person name="Na H."/>
            <person name="Barry K."/>
            <person name="Grigoriev I.V."/>
            <person name="Stajich J.E."/>
            <person name="Kennedy P.G."/>
        </authorList>
    </citation>
    <scope>NUCLEOTIDE SEQUENCE</scope>
    <source>
        <strain evidence="2">S12</strain>
    </source>
</reference>
<evidence type="ECO:0000313" key="3">
    <source>
        <dbReference type="Proteomes" id="UP000719766"/>
    </source>
</evidence>
<sequence>MWCIRRKRQSDEDEWSASAFKRQSAILVDDPEPSFNPRPPTMIERHNASPAINAQHNYQNYYGGYGQQATYSDTLHPQMAMPHAPHGDHSHLIRQPSSAAYLSRQPSAAGYPIPNDPQAHYVNLDRSSVTPFQAAQYADISRQLGSDLHSTMVPPQPSESSLPSPFDDEAAEETYPTHDAAPRAPSPVHVSDPFAAASTASTPEPVPASRRRDISNAQRPDTVYTVYEEGDAYDGI</sequence>
<keyword evidence="3" id="KW-1185">Reference proteome</keyword>
<feature type="region of interest" description="Disordered" evidence="1">
    <location>
        <begin position="147"/>
        <end position="236"/>
    </location>
</feature>
<protein>
    <submittedName>
        <fullName evidence="2">Uncharacterized protein</fullName>
    </submittedName>
</protein>
<dbReference type="AlphaFoldDB" id="A0A9P7DD26"/>
<dbReference type="Proteomes" id="UP000719766">
    <property type="component" value="Unassembled WGS sequence"/>
</dbReference>
<dbReference type="RefSeq" id="XP_041154834.1">
    <property type="nucleotide sequence ID" value="XM_041312104.1"/>
</dbReference>
<name>A0A9P7DD26_9AGAM</name>